<sequence length="337" mass="37452">MKKVLPSIMKHVNQTEFGGPNVLKLGESLIPQPKTNQSLIEIHSTSVNRADILQRQGKYPPPKGITNILGLEFAGYELDQQGNRLRRVMGILSGGGYAQYVAINKDHLIEIPSNIPFHTAGGISEIYLTAYLQYKLSELQQGNACLVYAAASGVGQATLQLCNLFGVKAIASCSQDKIQNIQHYTNLIVHRNQSIQDQISQIKQYQPQGVQAVFDCVGQQNYQITLDSLGMDGKWILYGLLTGGSIDKFNLAPLLIKRIHLINSTLRSRSDQFKAQLVQEFKINILPFIENGQISIPIESVTKVTWDQQGINQIIGLHTLMESNKNVGKLIIQFLNE</sequence>
<dbReference type="PANTHER" id="PTHR48106:SF18">
    <property type="entry name" value="QUINONE OXIDOREDUCTASE PIG3"/>
    <property type="match status" value="1"/>
</dbReference>
<dbReference type="AlphaFoldDB" id="A0A8S1MJY9"/>
<evidence type="ECO:0000256" key="1">
    <source>
        <dbReference type="ARBA" id="ARBA00022857"/>
    </source>
</evidence>
<dbReference type="SMART" id="SM00829">
    <property type="entry name" value="PKS_ER"/>
    <property type="match status" value="1"/>
</dbReference>
<dbReference type="Pfam" id="PF00107">
    <property type="entry name" value="ADH_zinc_N"/>
    <property type="match status" value="1"/>
</dbReference>
<evidence type="ECO:0000259" key="3">
    <source>
        <dbReference type="SMART" id="SM00829"/>
    </source>
</evidence>
<evidence type="ECO:0000313" key="5">
    <source>
        <dbReference type="Proteomes" id="UP000692954"/>
    </source>
</evidence>
<dbReference type="Proteomes" id="UP000692954">
    <property type="component" value="Unassembled WGS sequence"/>
</dbReference>
<dbReference type="EMBL" id="CAJJDN010000041">
    <property type="protein sequence ID" value="CAD8081067.1"/>
    <property type="molecule type" value="Genomic_DNA"/>
</dbReference>
<protein>
    <recommendedName>
        <fullName evidence="3">Enoyl reductase (ER) domain-containing protein</fullName>
    </recommendedName>
</protein>
<dbReference type="PANTHER" id="PTHR48106">
    <property type="entry name" value="QUINONE OXIDOREDUCTASE PIG3-RELATED"/>
    <property type="match status" value="1"/>
</dbReference>
<keyword evidence="1" id="KW-0521">NADP</keyword>
<dbReference type="InterPro" id="IPR013149">
    <property type="entry name" value="ADH-like_C"/>
</dbReference>
<dbReference type="InterPro" id="IPR020843">
    <property type="entry name" value="ER"/>
</dbReference>
<organism evidence="4 5">
    <name type="scientific">Paramecium sonneborni</name>
    <dbReference type="NCBI Taxonomy" id="65129"/>
    <lineage>
        <taxon>Eukaryota</taxon>
        <taxon>Sar</taxon>
        <taxon>Alveolata</taxon>
        <taxon>Ciliophora</taxon>
        <taxon>Intramacronucleata</taxon>
        <taxon>Oligohymenophorea</taxon>
        <taxon>Peniculida</taxon>
        <taxon>Parameciidae</taxon>
        <taxon>Paramecium</taxon>
    </lineage>
</organism>
<feature type="domain" description="Enoyl reductase (ER)" evidence="3">
    <location>
        <begin position="18"/>
        <end position="332"/>
    </location>
</feature>
<keyword evidence="2" id="KW-0560">Oxidoreductase</keyword>
<keyword evidence="5" id="KW-1185">Reference proteome</keyword>
<evidence type="ECO:0000256" key="2">
    <source>
        <dbReference type="ARBA" id="ARBA00023002"/>
    </source>
</evidence>
<proteinExistence type="predicted"/>
<name>A0A8S1MJY9_9CILI</name>
<comment type="caution">
    <text evidence="4">The sequence shown here is derived from an EMBL/GenBank/DDBJ whole genome shotgun (WGS) entry which is preliminary data.</text>
</comment>
<dbReference type="GO" id="GO:0016651">
    <property type="term" value="F:oxidoreductase activity, acting on NAD(P)H"/>
    <property type="evidence" value="ECO:0007669"/>
    <property type="project" value="TreeGrafter"/>
</dbReference>
<dbReference type="InterPro" id="IPR014189">
    <property type="entry name" value="Quinone_OxRdtase_PIG3"/>
</dbReference>
<dbReference type="CDD" id="cd05276">
    <property type="entry name" value="p53_inducible_oxidoreductase"/>
    <property type="match status" value="1"/>
</dbReference>
<gene>
    <name evidence="4" type="ORF">PSON_ATCC_30995.1.T0410216</name>
</gene>
<dbReference type="OrthoDB" id="3509362at2759"/>
<reference evidence="4" key="1">
    <citation type="submission" date="2021-01" db="EMBL/GenBank/DDBJ databases">
        <authorList>
            <consortium name="Genoscope - CEA"/>
            <person name="William W."/>
        </authorList>
    </citation>
    <scope>NUCLEOTIDE SEQUENCE</scope>
</reference>
<accession>A0A8S1MJY9</accession>
<evidence type="ECO:0000313" key="4">
    <source>
        <dbReference type="EMBL" id="CAD8081067.1"/>
    </source>
</evidence>
<dbReference type="GO" id="GO:0070402">
    <property type="term" value="F:NADPH binding"/>
    <property type="evidence" value="ECO:0007669"/>
    <property type="project" value="TreeGrafter"/>
</dbReference>